<dbReference type="STRING" id="1293045.H663_13995"/>
<dbReference type="EMBL" id="LFYT02000010">
    <property type="protein sequence ID" value="PVE42888.1"/>
    <property type="molecule type" value="Genomic_DNA"/>
</dbReference>
<keyword evidence="6 9" id="KW-0067">ATP-binding</keyword>
<dbReference type="AlphaFoldDB" id="A0A2T7UE51"/>
<evidence type="ECO:0000256" key="3">
    <source>
        <dbReference type="ARBA" id="ARBA00022448"/>
    </source>
</evidence>
<dbReference type="GO" id="GO:0016887">
    <property type="term" value="F:ATP hydrolysis activity"/>
    <property type="evidence" value="ECO:0007669"/>
    <property type="project" value="InterPro"/>
</dbReference>
<dbReference type="Gene3D" id="3.40.50.300">
    <property type="entry name" value="P-loop containing nucleotide triphosphate hydrolases"/>
    <property type="match status" value="1"/>
</dbReference>
<protein>
    <submittedName>
        <fullName evidence="9">ABC transporter ATP-binding protein</fullName>
    </submittedName>
</protein>
<keyword evidence="10" id="KW-1185">Reference proteome</keyword>
<keyword evidence="4" id="KW-1003">Cell membrane</keyword>
<evidence type="ECO:0000256" key="1">
    <source>
        <dbReference type="ARBA" id="ARBA00004417"/>
    </source>
</evidence>
<evidence type="ECO:0000256" key="6">
    <source>
        <dbReference type="ARBA" id="ARBA00022840"/>
    </source>
</evidence>
<dbReference type="GO" id="GO:0005886">
    <property type="term" value="C:plasma membrane"/>
    <property type="evidence" value="ECO:0007669"/>
    <property type="project" value="UniProtKB-SubCell"/>
</dbReference>
<dbReference type="PROSITE" id="PS00211">
    <property type="entry name" value="ABC_TRANSPORTER_1"/>
    <property type="match status" value="1"/>
</dbReference>
<gene>
    <name evidence="9" type="ORF">H663_010060</name>
</gene>
<dbReference type="PANTHER" id="PTHR43297:SF2">
    <property type="entry name" value="DIPEPTIDE TRANSPORT ATP-BINDING PROTEIN DPPD"/>
    <property type="match status" value="1"/>
</dbReference>
<dbReference type="InterPro" id="IPR017871">
    <property type="entry name" value="ABC_transporter-like_CS"/>
</dbReference>
<dbReference type="InterPro" id="IPR003593">
    <property type="entry name" value="AAA+_ATPase"/>
</dbReference>
<reference evidence="9" key="1">
    <citation type="submission" date="2017-04" db="EMBL/GenBank/DDBJ databases">
        <title>Unexpected and diverse lifestyles within the genus Limnohabitans.</title>
        <authorList>
            <person name="Kasalicky V."/>
            <person name="Mehrshad M."/>
            <person name="Andrei S.-A."/>
            <person name="Salcher M."/>
            <person name="Kratochvilova H."/>
            <person name="Simek K."/>
            <person name="Ghai R."/>
        </authorList>
    </citation>
    <scope>NUCLEOTIDE SEQUENCE [LARGE SCALE GENOMIC DNA]</scope>
    <source>
        <strain evidence="9">II-D5</strain>
    </source>
</reference>
<keyword evidence="7" id="KW-0472">Membrane</keyword>
<dbReference type="GO" id="GO:0015833">
    <property type="term" value="P:peptide transport"/>
    <property type="evidence" value="ECO:0007669"/>
    <property type="project" value="InterPro"/>
</dbReference>
<evidence type="ECO:0000313" key="10">
    <source>
        <dbReference type="Proteomes" id="UP000037507"/>
    </source>
</evidence>
<dbReference type="OrthoDB" id="9802772at2"/>
<evidence type="ECO:0000256" key="7">
    <source>
        <dbReference type="ARBA" id="ARBA00023136"/>
    </source>
</evidence>
<evidence type="ECO:0000256" key="2">
    <source>
        <dbReference type="ARBA" id="ARBA00005417"/>
    </source>
</evidence>
<accession>A0A2T7UE51</accession>
<name>A0A2T7UE51_9BURK</name>
<dbReference type="NCBIfam" id="TIGR01727">
    <property type="entry name" value="oligo_HPY"/>
    <property type="match status" value="1"/>
</dbReference>
<dbReference type="Pfam" id="PF00005">
    <property type="entry name" value="ABC_tran"/>
    <property type="match status" value="1"/>
</dbReference>
<dbReference type="Proteomes" id="UP000037507">
    <property type="component" value="Unassembled WGS sequence"/>
</dbReference>
<keyword evidence="5" id="KW-0547">Nucleotide-binding</keyword>
<proteinExistence type="inferred from homology"/>
<dbReference type="CDD" id="cd03257">
    <property type="entry name" value="ABC_NikE_OppD_transporters"/>
    <property type="match status" value="1"/>
</dbReference>
<dbReference type="InterPro" id="IPR013563">
    <property type="entry name" value="Oligopep_ABC_C"/>
</dbReference>
<dbReference type="SUPFAM" id="SSF52540">
    <property type="entry name" value="P-loop containing nucleoside triphosphate hydrolases"/>
    <property type="match status" value="1"/>
</dbReference>
<dbReference type="InterPro" id="IPR003439">
    <property type="entry name" value="ABC_transporter-like_ATP-bd"/>
</dbReference>
<dbReference type="InterPro" id="IPR027417">
    <property type="entry name" value="P-loop_NTPase"/>
</dbReference>
<evidence type="ECO:0000256" key="5">
    <source>
        <dbReference type="ARBA" id="ARBA00022741"/>
    </source>
</evidence>
<dbReference type="GO" id="GO:0005524">
    <property type="term" value="F:ATP binding"/>
    <property type="evidence" value="ECO:0007669"/>
    <property type="project" value="UniProtKB-KW"/>
</dbReference>
<dbReference type="Pfam" id="PF08352">
    <property type="entry name" value="oligo_HPY"/>
    <property type="match status" value="1"/>
</dbReference>
<dbReference type="PANTHER" id="PTHR43297">
    <property type="entry name" value="OLIGOPEPTIDE TRANSPORT ATP-BINDING PROTEIN APPD"/>
    <property type="match status" value="1"/>
</dbReference>
<evidence type="ECO:0000313" key="9">
    <source>
        <dbReference type="EMBL" id="PVE42888.1"/>
    </source>
</evidence>
<sequence length="337" mass="36878">MTETTTNTAPLLEVRGLGVEFQTRGGTAHVLEDIHLQLRRGETLGLVGESGCGKSITALALMRLIPQPPGRITSGQILFEGKDLLQLPEAQMRRVRGNRISMIFQEPMTSLNPAYSVGEQIMESVRLHQGLDDRAALARAIEMLEAVGIPDATRRVHQYPHQFSGGMRQRVMIAMALACQPDVLIADEPTTALDVTVQAQIFDLISEMRERTGTAVLLITHDMGAVAEMTDRVAVMYAGRMVEEGPTDLILSRPSHPYTQGLIACAPGRNPQSHGQPLQEIPGTVPSLLERQGGCTFAERCSHAQPRCRTHVPPSTWVQSGHRVMCWLYPEVQGAPA</sequence>
<comment type="similarity">
    <text evidence="2">Belongs to the ABC transporter superfamily.</text>
</comment>
<organism evidence="9 10">
    <name type="scientific">Limnohabitans planktonicus II-D5</name>
    <dbReference type="NCBI Taxonomy" id="1293045"/>
    <lineage>
        <taxon>Bacteria</taxon>
        <taxon>Pseudomonadati</taxon>
        <taxon>Pseudomonadota</taxon>
        <taxon>Betaproteobacteria</taxon>
        <taxon>Burkholderiales</taxon>
        <taxon>Comamonadaceae</taxon>
        <taxon>Limnohabitans</taxon>
    </lineage>
</organism>
<dbReference type="FunFam" id="3.40.50.300:FF:000016">
    <property type="entry name" value="Oligopeptide ABC transporter ATP-binding component"/>
    <property type="match status" value="1"/>
</dbReference>
<evidence type="ECO:0000256" key="4">
    <source>
        <dbReference type="ARBA" id="ARBA00022475"/>
    </source>
</evidence>
<dbReference type="InterPro" id="IPR050388">
    <property type="entry name" value="ABC_Ni/Peptide_Import"/>
</dbReference>
<evidence type="ECO:0000259" key="8">
    <source>
        <dbReference type="PROSITE" id="PS50893"/>
    </source>
</evidence>
<dbReference type="PROSITE" id="PS50893">
    <property type="entry name" value="ABC_TRANSPORTER_2"/>
    <property type="match status" value="1"/>
</dbReference>
<feature type="domain" description="ABC transporter" evidence="8">
    <location>
        <begin position="14"/>
        <end position="263"/>
    </location>
</feature>
<dbReference type="SMART" id="SM00382">
    <property type="entry name" value="AAA"/>
    <property type="match status" value="1"/>
</dbReference>
<dbReference type="GO" id="GO:0055085">
    <property type="term" value="P:transmembrane transport"/>
    <property type="evidence" value="ECO:0007669"/>
    <property type="project" value="UniProtKB-ARBA"/>
</dbReference>
<keyword evidence="3" id="KW-0813">Transport</keyword>
<comment type="subcellular location">
    <subcellularLocation>
        <location evidence="1">Cell inner membrane</location>
        <topology evidence="1">Peripheral membrane protein</topology>
    </subcellularLocation>
</comment>
<comment type="caution">
    <text evidence="9">The sequence shown here is derived from an EMBL/GenBank/DDBJ whole genome shotgun (WGS) entry which is preliminary data.</text>
</comment>